<sequence>MKTCAELALAAAALLLPALASAGLFGWPEPPLPAGTQAEPVAERIVFNGLDMRARVFRSSQGVQDIVDYYRKAWNGQVVVNKVGDATVIGHRDGDYFVTVQVSAAGSGSKGDIGIVDVASAPKQPELGKGLPRPMGSKVFNDIAYPDDPVPARTVAMRNSLSPQQNASFFRERLAGDGWKPAADGRCTDDGCVLSYARGDGKMTLVVARAGDGQSQVVINVQQP</sequence>
<dbReference type="Proteomes" id="UP000245812">
    <property type="component" value="Unassembled WGS sequence"/>
</dbReference>
<dbReference type="RefSeq" id="WP_109723754.1">
    <property type="nucleotide sequence ID" value="NZ_MSZV01000018.1"/>
</dbReference>
<evidence type="ECO:0000313" key="3">
    <source>
        <dbReference type="Proteomes" id="UP000245812"/>
    </source>
</evidence>
<protein>
    <submittedName>
        <fullName evidence="2">Uncharacterized protein</fullName>
    </submittedName>
</protein>
<feature type="chain" id="PRO_5016297952" evidence="1">
    <location>
        <begin position="23"/>
        <end position="224"/>
    </location>
</feature>
<dbReference type="OrthoDB" id="6258586at2"/>
<dbReference type="EMBL" id="QGHC01000007">
    <property type="protein sequence ID" value="PWK86756.1"/>
    <property type="molecule type" value="Genomic_DNA"/>
</dbReference>
<evidence type="ECO:0000256" key="1">
    <source>
        <dbReference type="SAM" id="SignalP"/>
    </source>
</evidence>
<accession>A0A316I305</accession>
<evidence type="ECO:0000313" key="2">
    <source>
        <dbReference type="EMBL" id="PWK86756.1"/>
    </source>
</evidence>
<keyword evidence="1" id="KW-0732">Signal</keyword>
<comment type="caution">
    <text evidence="2">The sequence shown here is derived from an EMBL/GenBank/DDBJ whole genome shotgun (WGS) entry which is preliminary data.</text>
</comment>
<dbReference type="AlphaFoldDB" id="A0A316I305"/>
<organism evidence="2 3">
    <name type="scientific">Fulvimonas soli</name>
    <dbReference type="NCBI Taxonomy" id="155197"/>
    <lineage>
        <taxon>Bacteria</taxon>
        <taxon>Pseudomonadati</taxon>
        <taxon>Pseudomonadota</taxon>
        <taxon>Gammaproteobacteria</taxon>
        <taxon>Lysobacterales</taxon>
        <taxon>Rhodanobacteraceae</taxon>
        <taxon>Fulvimonas</taxon>
    </lineage>
</organism>
<reference evidence="2 3" key="1">
    <citation type="submission" date="2018-05" db="EMBL/GenBank/DDBJ databases">
        <title>Genomic Encyclopedia of Type Strains, Phase IV (KMG-IV): sequencing the most valuable type-strain genomes for metagenomic binning, comparative biology and taxonomic classification.</title>
        <authorList>
            <person name="Goeker M."/>
        </authorList>
    </citation>
    <scope>NUCLEOTIDE SEQUENCE [LARGE SCALE GENOMIC DNA]</scope>
    <source>
        <strain evidence="2 3">DSM 14263</strain>
    </source>
</reference>
<name>A0A316I305_9GAMM</name>
<proteinExistence type="predicted"/>
<gene>
    <name evidence="2" type="ORF">C7456_107147</name>
</gene>
<feature type="signal peptide" evidence="1">
    <location>
        <begin position="1"/>
        <end position="22"/>
    </location>
</feature>
<keyword evidence="3" id="KW-1185">Reference proteome</keyword>